<dbReference type="EMBL" id="KZ305098">
    <property type="protein sequence ID" value="PIA27295.1"/>
    <property type="molecule type" value="Genomic_DNA"/>
</dbReference>
<dbReference type="AlphaFoldDB" id="A0A2G5C7R3"/>
<dbReference type="Gene3D" id="1.25.10.10">
    <property type="entry name" value="Leucine-rich Repeat Variant"/>
    <property type="match status" value="1"/>
</dbReference>
<dbReference type="Proteomes" id="UP000230069">
    <property type="component" value="Unassembled WGS sequence"/>
</dbReference>
<dbReference type="OrthoDB" id="777117at2759"/>
<dbReference type="InParanoid" id="A0A2G5C7R3"/>
<name>A0A2G5C7R3_AQUCA</name>
<protein>
    <recommendedName>
        <fullName evidence="1">U-box domain-containing protein</fullName>
    </recommendedName>
</protein>
<dbReference type="SUPFAM" id="SSF48371">
    <property type="entry name" value="ARM repeat"/>
    <property type="match status" value="1"/>
</dbReference>
<dbReference type="InterPro" id="IPR000225">
    <property type="entry name" value="Armadillo"/>
</dbReference>
<dbReference type="FunCoup" id="A0A2G5C7R3">
    <property type="interactions" value="14"/>
</dbReference>
<dbReference type="InterPro" id="IPR058678">
    <property type="entry name" value="ARM_PUB"/>
</dbReference>
<feature type="domain" description="U-box" evidence="1">
    <location>
        <begin position="79"/>
        <end position="343"/>
    </location>
</feature>
<sequence length="419" mass="46901">MSDSSSWFLELRFFIRIRRFLHIKTTTMCNKPLKQLENIDKPIKEEEEEEEVMKTESEEGLMIVLQRSVKKLHFGNWEEKETATKEVMRLASKDMQTRKLLANLGVIPSLVSMLDSNSLERRRLAVQALIQLANGTYTNKALMVEAEILSKLPADMNSLDKSSRSDHVQLLLSISSLVNTQYPISSSEVLPFLIDILDSDSSMEVKLDCLSALYNLCTMLENVTHLVSNGAVHTLLRLSSEKEVSEKALATLANLVVSAMGKKAMENDSMVPESLIEIMTWETKPKCQEHAAYILMILAHQSSVQRAKMAKSGIVQVLLEVALLGSPLAQKRALKLLQWFKDERQTRIGAHSGPQAGRIIIGSHVNPNEIKEGKKIINKMVKQSLNKNMEVIMRRANAGGDSSRLKGLVISSSSKSLPY</sequence>
<dbReference type="PANTHER" id="PTHR46700">
    <property type="entry name" value="ARM REPEAT SUPERFAMILY PROTEIN"/>
    <property type="match status" value="1"/>
</dbReference>
<reference evidence="2 3" key="1">
    <citation type="submission" date="2017-09" db="EMBL/GenBank/DDBJ databases">
        <title>WGS assembly of Aquilegia coerulea Goldsmith.</title>
        <authorList>
            <person name="Hodges S."/>
            <person name="Kramer E."/>
            <person name="Nordborg M."/>
            <person name="Tomkins J."/>
            <person name="Borevitz J."/>
            <person name="Derieg N."/>
            <person name="Yan J."/>
            <person name="Mihaltcheva S."/>
            <person name="Hayes R.D."/>
            <person name="Rokhsar D."/>
        </authorList>
    </citation>
    <scope>NUCLEOTIDE SEQUENCE [LARGE SCALE GENOMIC DNA]</scope>
    <source>
        <strain evidence="3">cv. Goldsmith</strain>
    </source>
</reference>
<dbReference type="PANTHER" id="PTHR46700:SF2">
    <property type="entry name" value="ARM REPEAT SUPERFAMILY PROTEIN"/>
    <property type="match status" value="1"/>
</dbReference>
<evidence type="ECO:0000313" key="3">
    <source>
        <dbReference type="Proteomes" id="UP000230069"/>
    </source>
</evidence>
<proteinExistence type="predicted"/>
<dbReference type="STRING" id="218851.A0A2G5C7R3"/>
<evidence type="ECO:0000313" key="2">
    <source>
        <dbReference type="EMBL" id="PIA27295.1"/>
    </source>
</evidence>
<keyword evidence="3" id="KW-1185">Reference proteome</keyword>
<dbReference type="InterPro" id="IPR016024">
    <property type="entry name" value="ARM-type_fold"/>
</dbReference>
<dbReference type="SMART" id="SM00185">
    <property type="entry name" value="ARM"/>
    <property type="match status" value="3"/>
</dbReference>
<dbReference type="Pfam" id="PF25598">
    <property type="entry name" value="ARM_PUB"/>
    <property type="match status" value="1"/>
</dbReference>
<dbReference type="InterPro" id="IPR011989">
    <property type="entry name" value="ARM-like"/>
</dbReference>
<gene>
    <name evidence="2" type="ORF">AQUCO_08100024v1</name>
</gene>
<organism evidence="2 3">
    <name type="scientific">Aquilegia coerulea</name>
    <name type="common">Rocky mountain columbine</name>
    <dbReference type="NCBI Taxonomy" id="218851"/>
    <lineage>
        <taxon>Eukaryota</taxon>
        <taxon>Viridiplantae</taxon>
        <taxon>Streptophyta</taxon>
        <taxon>Embryophyta</taxon>
        <taxon>Tracheophyta</taxon>
        <taxon>Spermatophyta</taxon>
        <taxon>Magnoliopsida</taxon>
        <taxon>Ranunculales</taxon>
        <taxon>Ranunculaceae</taxon>
        <taxon>Thalictroideae</taxon>
        <taxon>Aquilegia</taxon>
    </lineage>
</organism>
<accession>A0A2G5C7R3</accession>
<evidence type="ECO:0000259" key="1">
    <source>
        <dbReference type="Pfam" id="PF25598"/>
    </source>
</evidence>